<reference evidence="1" key="2">
    <citation type="journal article" date="2015" name="Data Brief">
        <title>Shoot transcriptome of the giant reed, Arundo donax.</title>
        <authorList>
            <person name="Barrero R.A."/>
            <person name="Guerrero F.D."/>
            <person name="Moolhuijzen P."/>
            <person name="Goolsby J.A."/>
            <person name="Tidwell J."/>
            <person name="Bellgard S.E."/>
            <person name="Bellgard M.I."/>
        </authorList>
    </citation>
    <scope>NUCLEOTIDE SEQUENCE</scope>
    <source>
        <tissue evidence="1">Shoot tissue taken approximately 20 cm above the soil surface</tissue>
    </source>
</reference>
<reference evidence="1" key="1">
    <citation type="submission" date="2014-09" db="EMBL/GenBank/DDBJ databases">
        <authorList>
            <person name="Magalhaes I.L.F."/>
            <person name="Oliveira U."/>
            <person name="Santos F.R."/>
            <person name="Vidigal T.H.D.A."/>
            <person name="Brescovit A.D."/>
            <person name="Santos A.J."/>
        </authorList>
    </citation>
    <scope>NUCLEOTIDE SEQUENCE</scope>
    <source>
        <tissue evidence="1">Shoot tissue taken approximately 20 cm above the soil surface</tissue>
    </source>
</reference>
<accession>A0A0A9AB14</accession>
<dbReference type="EMBL" id="GBRH01253643">
    <property type="protein sequence ID" value="JAD44252.1"/>
    <property type="molecule type" value="Transcribed_RNA"/>
</dbReference>
<proteinExistence type="predicted"/>
<name>A0A0A9AB14_ARUDO</name>
<sequence length="21" mass="2476">MPMTCSLPQDSEPIRPFESYF</sequence>
<dbReference type="AlphaFoldDB" id="A0A0A9AB14"/>
<protein>
    <submittedName>
        <fullName evidence="1">Uncharacterized protein</fullName>
    </submittedName>
</protein>
<organism evidence="1">
    <name type="scientific">Arundo donax</name>
    <name type="common">Giant reed</name>
    <name type="synonym">Donax arundinaceus</name>
    <dbReference type="NCBI Taxonomy" id="35708"/>
    <lineage>
        <taxon>Eukaryota</taxon>
        <taxon>Viridiplantae</taxon>
        <taxon>Streptophyta</taxon>
        <taxon>Embryophyta</taxon>
        <taxon>Tracheophyta</taxon>
        <taxon>Spermatophyta</taxon>
        <taxon>Magnoliopsida</taxon>
        <taxon>Liliopsida</taxon>
        <taxon>Poales</taxon>
        <taxon>Poaceae</taxon>
        <taxon>PACMAD clade</taxon>
        <taxon>Arundinoideae</taxon>
        <taxon>Arundineae</taxon>
        <taxon>Arundo</taxon>
    </lineage>
</organism>
<evidence type="ECO:0000313" key="1">
    <source>
        <dbReference type="EMBL" id="JAD44252.1"/>
    </source>
</evidence>